<keyword evidence="3" id="KW-1185">Reference proteome</keyword>
<evidence type="ECO:0000313" key="2">
    <source>
        <dbReference type="EMBL" id="KAA8907035.1"/>
    </source>
</evidence>
<feature type="region of interest" description="Disordered" evidence="1">
    <location>
        <begin position="1"/>
        <end position="64"/>
    </location>
</feature>
<organism evidence="2 3">
    <name type="scientific">Diutina rugosa</name>
    <name type="common">Yeast</name>
    <name type="synonym">Candida rugosa</name>
    <dbReference type="NCBI Taxonomy" id="5481"/>
    <lineage>
        <taxon>Eukaryota</taxon>
        <taxon>Fungi</taxon>
        <taxon>Dikarya</taxon>
        <taxon>Ascomycota</taxon>
        <taxon>Saccharomycotina</taxon>
        <taxon>Pichiomycetes</taxon>
        <taxon>Debaryomycetaceae</taxon>
        <taxon>Diutina</taxon>
    </lineage>
</organism>
<comment type="caution">
    <text evidence="2">The sequence shown here is derived from an EMBL/GenBank/DDBJ whole genome shotgun (WGS) entry which is preliminary data.</text>
</comment>
<dbReference type="Proteomes" id="UP000449547">
    <property type="component" value="Unassembled WGS sequence"/>
</dbReference>
<gene>
    <name evidence="2" type="ORF">DIURU_000719</name>
</gene>
<dbReference type="GeneID" id="54779372"/>
<protein>
    <submittedName>
        <fullName evidence="2">Uncharacterized protein</fullName>
    </submittedName>
</protein>
<evidence type="ECO:0000313" key="3">
    <source>
        <dbReference type="Proteomes" id="UP000449547"/>
    </source>
</evidence>
<dbReference type="VEuPathDB" id="FungiDB:DIURU_000719"/>
<accession>A0A642UWY6</accession>
<evidence type="ECO:0000256" key="1">
    <source>
        <dbReference type="SAM" id="MobiDB-lite"/>
    </source>
</evidence>
<sequence length="497" mass="56957">MSPPRVRKRRLSSKVTTPARSSLQTPPSDRVAVIYASEINSRKTSIPGPDKQEPPSPSPALPSRLQRKKPKITLNVGATTVKPRSPPGRRKSIDGRAHLYEVVAADLYRRERKLREQEIIVKEREAIALQRENEVHFREIQALNSWHCGIELAPTSRYEYDVNSRSIVLHPAKPGRHYERWWGQRPKTMDYECLGGTGKQYKEYDRALFERESVVHHCELNVVRREWELVRREAACSTHELKVLQGLNASLKSHPPSPNNLFPDHTRVFPLIYPQPCHPEFTTKSPDVQFNEKHRKFTQSGFPLIFSRDNTTSGYVFLDWQRLSHQVSSLPHEFPHPTYSGYPIPHQIIGYVKMVLTLAGIPYSNIANDANNNVVGFACNGGTKKESSCEFGCEIEFDWGTWDYRVKRYNFDHSKGCLLVPQMEGIPDISQCHPNAKDIPPDSFTDELVDISGDYLTYMSCLPPMTGEDFQAHLKTYFAEVKYPQAARCLVSRKWSK</sequence>
<feature type="compositionally biased region" description="Basic residues" evidence="1">
    <location>
        <begin position="1"/>
        <end position="12"/>
    </location>
</feature>
<dbReference type="RefSeq" id="XP_034014386.1">
    <property type="nucleotide sequence ID" value="XM_034158998.1"/>
</dbReference>
<reference evidence="2 3" key="1">
    <citation type="submission" date="2019-07" db="EMBL/GenBank/DDBJ databases">
        <title>Genome assembly of two rare yeast pathogens: Diutina rugosa and Trichomonascus ciferrii.</title>
        <authorList>
            <person name="Mixao V."/>
            <person name="Saus E."/>
            <person name="Hansen A."/>
            <person name="Lass-Flor C."/>
            <person name="Gabaldon T."/>
        </authorList>
    </citation>
    <scope>NUCLEOTIDE SEQUENCE [LARGE SCALE GENOMIC DNA]</scope>
    <source>
        <strain evidence="2 3">CBS 613</strain>
    </source>
</reference>
<dbReference type="EMBL" id="SWFT01000027">
    <property type="protein sequence ID" value="KAA8907035.1"/>
    <property type="molecule type" value="Genomic_DNA"/>
</dbReference>
<dbReference type="AlphaFoldDB" id="A0A642UWY6"/>
<feature type="compositionally biased region" description="Polar residues" evidence="1">
    <location>
        <begin position="13"/>
        <end position="27"/>
    </location>
</feature>
<name>A0A642UWY6_DIURU</name>
<proteinExistence type="predicted"/>